<protein>
    <submittedName>
        <fullName evidence="2">Putative TniA transposase</fullName>
    </submittedName>
</protein>
<name>A0A2I7QF48_CITFR</name>
<keyword evidence="2" id="KW-0614">Plasmid</keyword>
<evidence type="ECO:0000313" key="2">
    <source>
        <dbReference type="EMBL" id="AUR79932.1"/>
    </source>
</evidence>
<dbReference type="InterPro" id="IPR036397">
    <property type="entry name" value="RNaseH_sf"/>
</dbReference>
<dbReference type="PROSITE" id="PS50994">
    <property type="entry name" value="INTEGRASE"/>
    <property type="match status" value="1"/>
</dbReference>
<dbReference type="InterPro" id="IPR012337">
    <property type="entry name" value="RNaseH-like_sf"/>
</dbReference>
<dbReference type="RefSeq" id="WP_107008552.1">
    <property type="nucleotide sequence ID" value="NZ_MG053108.1"/>
</dbReference>
<dbReference type="AlphaFoldDB" id="A0A2I7QF48"/>
<feature type="domain" description="Integrase catalytic" evidence="1">
    <location>
        <begin position="228"/>
        <end position="431"/>
    </location>
</feature>
<dbReference type="Gene3D" id="3.30.420.10">
    <property type="entry name" value="Ribonuclease H-like superfamily/Ribonuclease H"/>
    <property type="match status" value="1"/>
</dbReference>
<dbReference type="InterPro" id="IPR015378">
    <property type="entry name" value="Transposase-like_Mu_C"/>
</dbReference>
<organism evidence="2">
    <name type="scientific">Citrobacter freundii</name>
    <dbReference type="NCBI Taxonomy" id="546"/>
    <lineage>
        <taxon>Bacteria</taxon>
        <taxon>Pseudomonadati</taxon>
        <taxon>Pseudomonadota</taxon>
        <taxon>Gammaproteobacteria</taxon>
        <taxon>Enterobacterales</taxon>
        <taxon>Enterobacteriaceae</taxon>
        <taxon>Citrobacter</taxon>
        <taxon>Citrobacter freundii complex</taxon>
    </lineage>
</organism>
<sequence length="634" mass="73256">MIQDDSVKIDRKRLVIKPNAIVGYKGNKYKIINILNAKDVVIANLESARSLQVNIRELSVLSEDNSKLNQGEDISAESWQIALDHYEIIRELIDYSTVEAVKKTASEHNLHVNTIWKWLKAYRENKSILALVPKKRGWTTEKTRLSPELNHIIQQAIHTKYLTSLKPSVAKTILEVKLECFKRKIEPPHDNTIRYRIEALNGYEVTKARYGKKAAKDKYEASAGTFPNADYPLAYVQIDHTPLDIEIVDEQYRETIGKAYLTLAIDVFSRMIVGYYLSLEAPSATSVAMCISSAIISKKRKLLELDVDGEWDIEGIMDSVHSDNGSDFRTNHLHKACLKYDINWEYRPIGGAKYGGHIERLLGIVNLEMHVLDGTTKSNIFEKGTYDSAKNACLTLRELEHYIVYWIVNVYHKSKHSILEIPPQQMWEEGIWGTKFKVGTGLKERVADEATLFLDFAPEFESTIQRTGVKKDKLFYFADCLRPWINAIDPTDDEKKRKRKFIFKRDPRDISMIWFYEPNTNTYFKVPTAKREIPSIGLHEYRQVQAYLKSERLDTVDQDAIYRAIIYLREKVDQAVTLTKKQRRMNQRKKENGKIVAALHHENKNNSVIHTNVDAPKSQNSLWDQNLTAFDDLR</sequence>
<dbReference type="GO" id="GO:0003676">
    <property type="term" value="F:nucleic acid binding"/>
    <property type="evidence" value="ECO:0007669"/>
    <property type="project" value="InterPro"/>
</dbReference>
<evidence type="ECO:0000259" key="1">
    <source>
        <dbReference type="PROSITE" id="PS50994"/>
    </source>
</evidence>
<accession>A0A2I7QF48</accession>
<dbReference type="Pfam" id="PF09299">
    <property type="entry name" value="Mu-transpos_C"/>
    <property type="match status" value="1"/>
</dbReference>
<dbReference type="GO" id="GO:0015074">
    <property type="term" value="P:DNA integration"/>
    <property type="evidence" value="ECO:0007669"/>
    <property type="project" value="InterPro"/>
</dbReference>
<reference evidence="2" key="1">
    <citation type="submission" date="2017-10" db="EMBL/GenBank/DDBJ databases">
        <title>First characterization of an IncA/C plasmid carrying blaPER-2 from Citrobacter freundii.</title>
        <authorList>
            <person name="Ruggiero M."/>
            <person name="Girlich D."/>
            <person name="Naas T."/>
            <person name="Power P."/>
            <person name="Gutkind G.G."/>
        </authorList>
    </citation>
    <scope>NUCLEOTIDE SEQUENCE</scope>
    <source>
        <strain evidence="2">33587</strain>
        <plasmid evidence="2">pCf587</plasmid>
    </source>
</reference>
<dbReference type="SUPFAM" id="SSF53098">
    <property type="entry name" value="Ribonuclease H-like"/>
    <property type="match status" value="1"/>
</dbReference>
<gene>
    <name evidence="2" type="ORF">pCf587_0152</name>
</gene>
<dbReference type="EMBL" id="MG053108">
    <property type="protein sequence ID" value="AUR79932.1"/>
    <property type="molecule type" value="Genomic_DNA"/>
</dbReference>
<dbReference type="InterPro" id="IPR001584">
    <property type="entry name" value="Integrase_cat-core"/>
</dbReference>
<geneLocation type="plasmid" evidence="2">
    <name>pCf587</name>
</geneLocation>
<proteinExistence type="predicted"/>